<sequence length="239" mass="27773">MEIHNLMEDKVLEMIAEICDSEEKTRANGYCTSEQCRLDAACFVLNRIPQRYVTSGRGFAYLESDFNDNQQLQVDIMTLCHEGLRRVSTIQRSFYGNDTPSHPNSFKGPCFTFPLIKGRLFNGITFEPIVGLDIKIRFNKELVPMIDSRWPNPYSVVGNTPGTYLFWPRPVEAEYEGQEQDFDFELVIESPEYEPFFHYFTLHLRAEDISSRSALKPNRDFNLTDLFLIPRGIEEDMQL</sequence>
<organism evidence="1 2">
    <name type="scientific">Spirochaeta lutea</name>
    <dbReference type="NCBI Taxonomy" id="1480694"/>
    <lineage>
        <taxon>Bacteria</taxon>
        <taxon>Pseudomonadati</taxon>
        <taxon>Spirochaetota</taxon>
        <taxon>Spirochaetia</taxon>
        <taxon>Spirochaetales</taxon>
        <taxon>Spirochaetaceae</taxon>
        <taxon>Spirochaeta</taxon>
    </lineage>
</organism>
<protein>
    <recommendedName>
        <fullName evidence="3">Competence protein ComFB</fullName>
    </recommendedName>
</protein>
<proteinExistence type="predicted"/>
<dbReference type="Proteomes" id="UP000029692">
    <property type="component" value="Unassembled WGS sequence"/>
</dbReference>
<keyword evidence="2" id="KW-1185">Reference proteome</keyword>
<gene>
    <name evidence="1" type="ORF">DC28_11060</name>
</gene>
<dbReference type="STRING" id="1480694.DC28_11060"/>
<dbReference type="AlphaFoldDB" id="A0A098QUJ0"/>
<dbReference type="Pfam" id="PF10719">
    <property type="entry name" value="ComFB"/>
    <property type="match status" value="1"/>
</dbReference>
<comment type="caution">
    <text evidence="1">The sequence shown here is derived from an EMBL/GenBank/DDBJ whole genome shotgun (WGS) entry which is preliminary data.</text>
</comment>
<dbReference type="eggNOG" id="ENOG5032KM3">
    <property type="taxonomic scope" value="Bacteria"/>
</dbReference>
<name>A0A098QUJ0_9SPIO</name>
<dbReference type="RefSeq" id="WP_037548503.1">
    <property type="nucleotide sequence ID" value="NZ_JNUP01000066.1"/>
</dbReference>
<dbReference type="EMBL" id="JNUP01000066">
    <property type="protein sequence ID" value="KGE71344.1"/>
    <property type="molecule type" value="Genomic_DNA"/>
</dbReference>
<reference evidence="1 2" key="1">
    <citation type="submission" date="2014-05" db="EMBL/GenBank/DDBJ databases">
        <title>De novo Genome Sequence of Spirocheata sp.</title>
        <authorList>
            <person name="Shivani Y."/>
            <person name="Subhash Y."/>
            <person name="Tushar L."/>
            <person name="Sasikala C."/>
            <person name="Ramana C.V."/>
        </authorList>
    </citation>
    <scope>NUCLEOTIDE SEQUENCE [LARGE SCALE GENOMIC DNA]</scope>
    <source>
        <strain evidence="1 2">JC230</strain>
    </source>
</reference>
<evidence type="ECO:0008006" key="3">
    <source>
        <dbReference type="Google" id="ProtNLM"/>
    </source>
</evidence>
<evidence type="ECO:0000313" key="2">
    <source>
        <dbReference type="Proteomes" id="UP000029692"/>
    </source>
</evidence>
<dbReference type="InterPro" id="IPR019657">
    <property type="entry name" value="ComFB"/>
</dbReference>
<evidence type="ECO:0000313" key="1">
    <source>
        <dbReference type="EMBL" id="KGE71344.1"/>
    </source>
</evidence>
<accession>A0A098QUJ0</accession>